<dbReference type="AlphaFoldDB" id="A0AAQ4EIF3"/>
<sequence length="325" mass="36785">MLRRMPHALGLTAKAKNGSPLLRSTRYVTSEWERKKKKKERVVYKSDDYVAIDSQPNVLEKAGSMFKGLGIDFVAGLHKMPTYFSREAAFERKLYREKKNRLASQMFIAERHGILGPDLAAASFLLFRGALVKFRGKDQWFKKTKDGDTGLPVKHEPGWLLEAIDATNTELYYEGLNNLTCLEGLKSLKLAGNPNVDDWFLDRLSQFRETLEHLDLSGCPQITEHGLAALYRLRKLKTITLGHLSHIQHLKLVALMLEEAIPGCRVLGVNYYETDARPSEQAEKPSSREPKQQEGEELQAGPFTSSDKMEDDSEEPGKRGAEQHV</sequence>
<evidence type="ECO:0000256" key="2">
    <source>
        <dbReference type="ARBA" id="ARBA00076566"/>
    </source>
</evidence>
<dbReference type="SUPFAM" id="SSF52047">
    <property type="entry name" value="RNI-like"/>
    <property type="match status" value="1"/>
</dbReference>
<organism evidence="4 5">
    <name type="scientific">Amblyomma americanum</name>
    <name type="common">Lone star tick</name>
    <dbReference type="NCBI Taxonomy" id="6943"/>
    <lineage>
        <taxon>Eukaryota</taxon>
        <taxon>Metazoa</taxon>
        <taxon>Ecdysozoa</taxon>
        <taxon>Arthropoda</taxon>
        <taxon>Chelicerata</taxon>
        <taxon>Arachnida</taxon>
        <taxon>Acari</taxon>
        <taxon>Parasitiformes</taxon>
        <taxon>Ixodida</taxon>
        <taxon>Ixodoidea</taxon>
        <taxon>Ixodidae</taxon>
        <taxon>Amblyomminae</taxon>
        <taxon>Amblyomma</taxon>
    </lineage>
</organism>
<dbReference type="EMBL" id="JARKHS020015377">
    <property type="protein sequence ID" value="KAK8774460.1"/>
    <property type="molecule type" value="Genomic_DNA"/>
</dbReference>
<feature type="compositionally biased region" description="Basic and acidic residues" evidence="3">
    <location>
        <begin position="315"/>
        <end position="325"/>
    </location>
</feature>
<keyword evidence="5" id="KW-1185">Reference proteome</keyword>
<dbReference type="Proteomes" id="UP001321473">
    <property type="component" value="Unassembled WGS sequence"/>
</dbReference>
<comment type="similarity">
    <text evidence="1">Belongs to the ATP synthase subunit s family.</text>
</comment>
<dbReference type="Gene3D" id="3.80.10.10">
    <property type="entry name" value="Ribonuclease Inhibitor"/>
    <property type="match status" value="1"/>
</dbReference>
<dbReference type="FunFam" id="3.80.10.10:FF:000168">
    <property type="entry name" value="Distal membrane arm assembly complex 2"/>
    <property type="match status" value="1"/>
</dbReference>
<evidence type="ECO:0000313" key="4">
    <source>
        <dbReference type="EMBL" id="KAK8774460.1"/>
    </source>
</evidence>
<feature type="region of interest" description="Disordered" evidence="3">
    <location>
        <begin position="276"/>
        <end position="325"/>
    </location>
</feature>
<evidence type="ECO:0000256" key="1">
    <source>
        <dbReference type="ARBA" id="ARBA00006901"/>
    </source>
</evidence>
<evidence type="ECO:0000256" key="3">
    <source>
        <dbReference type="SAM" id="MobiDB-lite"/>
    </source>
</evidence>
<feature type="compositionally biased region" description="Basic and acidic residues" evidence="3">
    <location>
        <begin position="276"/>
        <end position="294"/>
    </location>
</feature>
<gene>
    <name evidence="4" type="ORF">V5799_010993</name>
</gene>
<reference evidence="4 5" key="1">
    <citation type="journal article" date="2023" name="Arcadia Sci">
        <title>De novo assembly of a long-read Amblyomma americanum tick genome.</title>
        <authorList>
            <person name="Chou S."/>
            <person name="Poskanzer K.E."/>
            <person name="Rollins M."/>
            <person name="Thuy-Boun P.S."/>
        </authorList>
    </citation>
    <scope>NUCLEOTIDE SEQUENCE [LARGE SCALE GENOMIC DNA]</scope>
    <source>
        <strain evidence="4">F_SG_1</strain>
        <tissue evidence="4">Salivary glands</tissue>
    </source>
</reference>
<name>A0AAQ4EIF3_AMBAM</name>
<comment type="caution">
    <text evidence="4">The sequence shown here is derived from an EMBL/GenBank/DDBJ whole genome shotgun (WGS) entry which is preliminary data.</text>
</comment>
<dbReference type="InterPro" id="IPR032675">
    <property type="entry name" value="LRR_dom_sf"/>
</dbReference>
<accession>A0AAQ4EIF3</accession>
<protein>
    <recommendedName>
        <fullName evidence="2">ATP synthase subunit s-like protein</fullName>
    </recommendedName>
</protein>
<evidence type="ECO:0000313" key="5">
    <source>
        <dbReference type="Proteomes" id="UP001321473"/>
    </source>
</evidence>
<proteinExistence type="inferred from homology"/>